<dbReference type="PATRIC" id="fig|2041.4.peg.2744"/>
<sequence>MTAVTAASSRWDDAVVPRPSSVARQILLWQVVVVCVLVLGGVAAAWFDARADATASARQRALDLAVAVADSPTVREAVRTTDPSTTLQPFAEQVRRDSGTDFVVIMSRDGIRYSHPDPANIGKRFLGSITQAQAGRTYSEEYVGTLGPSVRAVVPVRAGAGDDDVVALVSVGIRTAKQRDEVVDALPRILGAAALAALVGILGAWLIHRRLRRQTHGLGEQEITRMYEYYDAVLRAVREGLVLVDSGGRVSLVNREAERLLDVEASRAVGRDVAELGLEPTLTDAVRAGGPLSDVVVALADRVLIVNAARARWEGRDVGTVLTVRDRTELQGVTAELDTVRSLADSLRSQSHETANRLHTMVSLVEMGRTQEAVEFATHEMRLAQGLTDQMVAAVEEPVVSALLLGKSAQAHERGVRLDVDPGSAVTGLPLGPHDAVTVLGNLLDNAIDAAQGTADATVAVHLHASDTHLDVVVEDSGPGIPEDAREQVFERGWSTKVDDRLHGRGLGLALVGQVVRRHGGSVRVGSGALGGAMVEVEIGEDA</sequence>
<dbReference type="AlphaFoldDB" id="A0A0U3T4M5"/>
<evidence type="ECO:0000256" key="6">
    <source>
        <dbReference type="ARBA" id="ARBA00022679"/>
    </source>
</evidence>
<keyword evidence="6" id="KW-0808">Transferase</keyword>
<dbReference type="InterPro" id="IPR000014">
    <property type="entry name" value="PAS"/>
</dbReference>
<dbReference type="GO" id="GO:0006355">
    <property type="term" value="P:regulation of DNA-templated transcription"/>
    <property type="evidence" value="ECO:0007669"/>
    <property type="project" value="InterPro"/>
</dbReference>
<proteinExistence type="predicted"/>
<dbReference type="InterPro" id="IPR033463">
    <property type="entry name" value="sCache_3"/>
</dbReference>
<evidence type="ECO:0000313" key="18">
    <source>
        <dbReference type="Proteomes" id="UP000067689"/>
    </source>
</evidence>
<feature type="transmembrane region" description="Helical" evidence="14">
    <location>
        <begin position="26"/>
        <end position="47"/>
    </location>
</feature>
<dbReference type="PRINTS" id="PR00344">
    <property type="entry name" value="BCTRLSENSOR"/>
</dbReference>
<dbReference type="InterPro" id="IPR035965">
    <property type="entry name" value="PAS-like_dom_sf"/>
</dbReference>
<name>A0A0U3T4M5_9ACTN</name>
<evidence type="ECO:0000256" key="7">
    <source>
        <dbReference type="ARBA" id="ARBA00022692"/>
    </source>
</evidence>
<dbReference type="PANTHER" id="PTHR45436:SF5">
    <property type="entry name" value="SENSOR HISTIDINE KINASE TRCS"/>
    <property type="match status" value="1"/>
</dbReference>
<evidence type="ECO:0000256" key="5">
    <source>
        <dbReference type="ARBA" id="ARBA00022553"/>
    </source>
</evidence>
<evidence type="ECO:0000256" key="3">
    <source>
        <dbReference type="ARBA" id="ARBA00012438"/>
    </source>
</evidence>
<organism evidence="17 18">
    <name type="scientific">Aeromicrobium erythreum</name>
    <dbReference type="NCBI Taxonomy" id="2041"/>
    <lineage>
        <taxon>Bacteria</taxon>
        <taxon>Bacillati</taxon>
        <taxon>Actinomycetota</taxon>
        <taxon>Actinomycetes</taxon>
        <taxon>Propionibacteriales</taxon>
        <taxon>Nocardioidaceae</taxon>
        <taxon>Aeromicrobium</taxon>
    </lineage>
</organism>
<dbReference type="PROSITE" id="PS50112">
    <property type="entry name" value="PAS"/>
    <property type="match status" value="1"/>
</dbReference>
<dbReference type="Pfam" id="PF02518">
    <property type="entry name" value="HATPase_c"/>
    <property type="match status" value="1"/>
</dbReference>
<dbReference type="InterPro" id="IPR003594">
    <property type="entry name" value="HATPase_dom"/>
</dbReference>
<accession>A0A0U3T4M5</accession>
<dbReference type="STRING" id="2041.AERYTH_13155"/>
<keyword evidence="7 14" id="KW-0812">Transmembrane</keyword>
<dbReference type="GO" id="GO:0005886">
    <property type="term" value="C:plasma membrane"/>
    <property type="evidence" value="ECO:0007669"/>
    <property type="project" value="UniProtKB-SubCell"/>
</dbReference>
<dbReference type="Gene3D" id="3.30.565.10">
    <property type="entry name" value="Histidine kinase-like ATPase, C-terminal domain"/>
    <property type="match status" value="1"/>
</dbReference>
<dbReference type="PROSITE" id="PS50109">
    <property type="entry name" value="HIS_KIN"/>
    <property type="match status" value="1"/>
</dbReference>
<evidence type="ECO:0000256" key="12">
    <source>
        <dbReference type="ARBA" id="ARBA00023012"/>
    </source>
</evidence>
<evidence type="ECO:0000256" key="9">
    <source>
        <dbReference type="ARBA" id="ARBA00022777"/>
    </source>
</evidence>
<dbReference type="InterPro" id="IPR013767">
    <property type="entry name" value="PAS_fold"/>
</dbReference>
<keyword evidence="11 14" id="KW-1133">Transmembrane helix</keyword>
<dbReference type="GO" id="GO:0000155">
    <property type="term" value="F:phosphorelay sensor kinase activity"/>
    <property type="evidence" value="ECO:0007669"/>
    <property type="project" value="InterPro"/>
</dbReference>
<feature type="transmembrane region" description="Helical" evidence="14">
    <location>
        <begin position="189"/>
        <end position="207"/>
    </location>
</feature>
<dbReference type="SUPFAM" id="SSF55874">
    <property type="entry name" value="ATPase domain of HSP90 chaperone/DNA topoisomerase II/histidine kinase"/>
    <property type="match status" value="1"/>
</dbReference>
<feature type="domain" description="PAS" evidence="16">
    <location>
        <begin position="226"/>
        <end position="276"/>
    </location>
</feature>
<comment type="catalytic activity">
    <reaction evidence="1">
        <text>ATP + protein L-histidine = ADP + protein N-phospho-L-histidine.</text>
        <dbReference type="EC" id="2.7.13.3"/>
    </reaction>
</comment>
<dbReference type="InterPro" id="IPR036890">
    <property type="entry name" value="HATPase_C_sf"/>
</dbReference>
<dbReference type="Proteomes" id="UP000067689">
    <property type="component" value="Chromosome"/>
</dbReference>
<keyword evidence="4" id="KW-1003">Cell membrane</keyword>
<protein>
    <recommendedName>
        <fullName evidence="3">histidine kinase</fullName>
        <ecNumber evidence="3">2.7.13.3</ecNumber>
    </recommendedName>
</protein>
<evidence type="ECO:0000256" key="4">
    <source>
        <dbReference type="ARBA" id="ARBA00022475"/>
    </source>
</evidence>
<evidence type="ECO:0000256" key="2">
    <source>
        <dbReference type="ARBA" id="ARBA00004651"/>
    </source>
</evidence>
<keyword evidence="10" id="KW-0067">ATP-binding</keyword>
<evidence type="ECO:0000256" key="14">
    <source>
        <dbReference type="SAM" id="Phobius"/>
    </source>
</evidence>
<evidence type="ECO:0000259" key="15">
    <source>
        <dbReference type="PROSITE" id="PS50109"/>
    </source>
</evidence>
<comment type="subcellular location">
    <subcellularLocation>
        <location evidence="2">Cell membrane</location>
        <topology evidence="2">Multi-pass membrane protein</topology>
    </subcellularLocation>
</comment>
<dbReference type="SUPFAM" id="SSF55785">
    <property type="entry name" value="PYP-like sensor domain (PAS domain)"/>
    <property type="match status" value="1"/>
</dbReference>
<dbReference type="InterPro" id="IPR029151">
    <property type="entry name" value="Sensor-like_sf"/>
</dbReference>
<keyword evidence="18" id="KW-1185">Reference proteome</keyword>
<evidence type="ECO:0000256" key="10">
    <source>
        <dbReference type="ARBA" id="ARBA00022840"/>
    </source>
</evidence>
<evidence type="ECO:0000313" key="17">
    <source>
        <dbReference type="EMBL" id="ALX05576.1"/>
    </source>
</evidence>
<feature type="domain" description="Histidine kinase" evidence="15">
    <location>
        <begin position="349"/>
        <end position="543"/>
    </location>
</feature>
<dbReference type="SMART" id="SM00387">
    <property type="entry name" value="HATPase_c"/>
    <property type="match status" value="1"/>
</dbReference>
<keyword evidence="8" id="KW-0547">Nucleotide-binding</keyword>
<dbReference type="PANTHER" id="PTHR45436">
    <property type="entry name" value="SENSOR HISTIDINE KINASE YKOH"/>
    <property type="match status" value="1"/>
</dbReference>
<evidence type="ECO:0000259" key="16">
    <source>
        <dbReference type="PROSITE" id="PS50112"/>
    </source>
</evidence>
<evidence type="ECO:0000256" key="13">
    <source>
        <dbReference type="ARBA" id="ARBA00023136"/>
    </source>
</evidence>
<dbReference type="GO" id="GO:0005524">
    <property type="term" value="F:ATP binding"/>
    <property type="evidence" value="ECO:0007669"/>
    <property type="project" value="UniProtKB-KW"/>
</dbReference>
<dbReference type="Gene3D" id="3.30.450.20">
    <property type="entry name" value="PAS domain"/>
    <property type="match status" value="2"/>
</dbReference>
<keyword evidence="5" id="KW-0597">Phosphoprotein</keyword>
<dbReference type="Pfam" id="PF17203">
    <property type="entry name" value="sCache_3_2"/>
    <property type="match status" value="1"/>
</dbReference>
<dbReference type="EC" id="2.7.13.3" evidence="3"/>
<reference evidence="17 18" key="1">
    <citation type="journal article" date="1991" name="Int. J. Syst. Bacteriol.">
        <title>Description of the erythromycin-producing bacterium Arthrobacter sp. strain NRRL B-3381 as Aeromicrobium erythreum gen. nov., sp. nov.</title>
        <authorList>
            <person name="Miller E.S."/>
            <person name="Woese C.R."/>
            <person name="Brenner S."/>
        </authorList>
    </citation>
    <scope>NUCLEOTIDE SEQUENCE [LARGE SCALE GENOMIC DNA]</scope>
    <source>
        <strain evidence="17 18">AR18</strain>
    </source>
</reference>
<dbReference type="InterPro" id="IPR005467">
    <property type="entry name" value="His_kinase_dom"/>
</dbReference>
<dbReference type="Pfam" id="PF00989">
    <property type="entry name" value="PAS"/>
    <property type="match status" value="1"/>
</dbReference>
<keyword evidence="9" id="KW-0418">Kinase</keyword>
<evidence type="ECO:0000256" key="8">
    <source>
        <dbReference type="ARBA" id="ARBA00022741"/>
    </source>
</evidence>
<keyword evidence="13 14" id="KW-0472">Membrane</keyword>
<dbReference type="KEGG" id="aer:AERYTH_13155"/>
<gene>
    <name evidence="17" type="ORF">AERYTH_13155</name>
</gene>
<keyword evidence="12" id="KW-0902">Two-component regulatory system</keyword>
<evidence type="ECO:0000256" key="11">
    <source>
        <dbReference type="ARBA" id="ARBA00022989"/>
    </source>
</evidence>
<dbReference type="SUPFAM" id="SSF103190">
    <property type="entry name" value="Sensory domain-like"/>
    <property type="match status" value="1"/>
</dbReference>
<dbReference type="EMBL" id="CP011502">
    <property type="protein sequence ID" value="ALX05576.1"/>
    <property type="molecule type" value="Genomic_DNA"/>
</dbReference>
<dbReference type="InterPro" id="IPR004358">
    <property type="entry name" value="Sig_transdc_His_kin-like_C"/>
</dbReference>
<dbReference type="InterPro" id="IPR016120">
    <property type="entry name" value="Sig_transdc_His_kin_SpoOB"/>
</dbReference>
<evidence type="ECO:0000256" key="1">
    <source>
        <dbReference type="ARBA" id="ARBA00000085"/>
    </source>
</evidence>
<dbReference type="InterPro" id="IPR050428">
    <property type="entry name" value="TCS_sensor_his_kinase"/>
</dbReference>
<dbReference type="SUPFAM" id="SSF55890">
    <property type="entry name" value="Sporulation response regulatory protein Spo0B"/>
    <property type="match status" value="1"/>
</dbReference>